<organism evidence="1 2">
    <name type="scientific">Portunus trituberculatus</name>
    <name type="common">Swimming crab</name>
    <name type="synonym">Neptunus trituberculatus</name>
    <dbReference type="NCBI Taxonomy" id="210409"/>
    <lineage>
        <taxon>Eukaryota</taxon>
        <taxon>Metazoa</taxon>
        <taxon>Ecdysozoa</taxon>
        <taxon>Arthropoda</taxon>
        <taxon>Crustacea</taxon>
        <taxon>Multicrustacea</taxon>
        <taxon>Malacostraca</taxon>
        <taxon>Eumalacostraca</taxon>
        <taxon>Eucarida</taxon>
        <taxon>Decapoda</taxon>
        <taxon>Pleocyemata</taxon>
        <taxon>Brachyura</taxon>
        <taxon>Eubrachyura</taxon>
        <taxon>Portunoidea</taxon>
        <taxon>Portunidae</taxon>
        <taxon>Portuninae</taxon>
        <taxon>Portunus</taxon>
    </lineage>
</organism>
<accession>A0A5B7GEG0</accession>
<proteinExistence type="predicted"/>
<sequence length="81" mass="9175">MWPGQRTKDGERPRYSLYAEGVDGKHCAFLGRLSGEEKSTWGEEFCRVKYCAVMSEGRQDHCCAAFHQCCAYVEMRSSAGE</sequence>
<comment type="caution">
    <text evidence="1">The sequence shown here is derived from an EMBL/GenBank/DDBJ whole genome shotgun (WGS) entry which is preliminary data.</text>
</comment>
<keyword evidence="2" id="KW-1185">Reference proteome</keyword>
<gene>
    <name evidence="1" type="ORF">E2C01_049447</name>
</gene>
<dbReference type="Proteomes" id="UP000324222">
    <property type="component" value="Unassembled WGS sequence"/>
</dbReference>
<dbReference type="EMBL" id="VSRR010013240">
    <property type="protein sequence ID" value="MPC55508.1"/>
    <property type="molecule type" value="Genomic_DNA"/>
</dbReference>
<protein>
    <submittedName>
        <fullName evidence="1">Uncharacterized protein</fullName>
    </submittedName>
</protein>
<evidence type="ECO:0000313" key="2">
    <source>
        <dbReference type="Proteomes" id="UP000324222"/>
    </source>
</evidence>
<reference evidence="1 2" key="1">
    <citation type="submission" date="2019-05" db="EMBL/GenBank/DDBJ databases">
        <title>Another draft genome of Portunus trituberculatus and its Hox gene families provides insights of decapod evolution.</title>
        <authorList>
            <person name="Jeong J.-H."/>
            <person name="Song I."/>
            <person name="Kim S."/>
            <person name="Choi T."/>
            <person name="Kim D."/>
            <person name="Ryu S."/>
            <person name="Kim W."/>
        </authorList>
    </citation>
    <scope>NUCLEOTIDE SEQUENCE [LARGE SCALE GENOMIC DNA]</scope>
    <source>
        <tissue evidence="1">Muscle</tissue>
    </source>
</reference>
<dbReference type="OrthoDB" id="6375956at2759"/>
<dbReference type="AlphaFoldDB" id="A0A5B7GEG0"/>
<evidence type="ECO:0000313" key="1">
    <source>
        <dbReference type="EMBL" id="MPC55508.1"/>
    </source>
</evidence>
<name>A0A5B7GEG0_PORTR</name>